<dbReference type="PANTHER" id="PTHR43776">
    <property type="entry name" value="TRANSPORT ATP-BINDING PROTEIN"/>
    <property type="match status" value="1"/>
</dbReference>
<feature type="domain" description="ABC transporter" evidence="4">
    <location>
        <begin position="5"/>
        <end position="234"/>
    </location>
</feature>
<dbReference type="RefSeq" id="WP_092168523.1">
    <property type="nucleotide sequence ID" value="NZ_FNZH01000001.1"/>
</dbReference>
<dbReference type="PROSITE" id="PS50893">
    <property type="entry name" value="ABC_TRANSPORTER_2"/>
    <property type="match status" value="1"/>
</dbReference>
<dbReference type="SUPFAM" id="SSF52540">
    <property type="entry name" value="P-loop containing nucleoside triphosphate hydrolases"/>
    <property type="match status" value="1"/>
</dbReference>
<dbReference type="InterPro" id="IPR027417">
    <property type="entry name" value="P-loop_NTPase"/>
</dbReference>
<dbReference type="AlphaFoldDB" id="A0A1H6TH87"/>
<dbReference type="EMBL" id="FNZH01000001">
    <property type="protein sequence ID" value="SEI79439.1"/>
    <property type="molecule type" value="Genomic_DNA"/>
</dbReference>
<evidence type="ECO:0000256" key="2">
    <source>
        <dbReference type="ARBA" id="ARBA00022741"/>
    </source>
</evidence>
<reference evidence="6" key="1">
    <citation type="submission" date="2016-10" db="EMBL/GenBank/DDBJ databases">
        <authorList>
            <person name="Varghese N."/>
            <person name="Submissions S."/>
        </authorList>
    </citation>
    <scope>NUCLEOTIDE SEQUENCE [LARGE SCALE GENOMIC DNA]</scope>
    <source>
        <strain evidence="6">IBRC-M 10761</strain>
    </source>
</reference>
<gene>
    <name evidence="5" type="ORF">SAMN05192553_101315</name>
</gene>
<accession>A0A1H6TH87</accession>
<dbReference type="InterPro" id="IPR017871">
    <property type="entry name" value="ABC_transporter-like_CS"/>
</dbReference>
<dbReference type="InterPro" id="IPR003593">
    <property type="entry name" value="AAA+_ATPase"/>
</dbReference>
<name>A0A1H6TH87_9BACT</name>
<keyword evidence="2" id="KW-0547">Nucleotide-binding</keyword>
<dbReference type="Gene3D" id="3.40.50.300">
    <property type="entry name" value="P-loop containing nucleotide triphosphate hydrolases"/>
    <property type="match status" value="1"/>
</dbReference>
<protein>
    <submittedName>
        <fullName evidence="5">Alpha-D-ribose 1-methylphosphonate 5-triphosphate synthase subunit PhnL</fullName>
    </submittedName>
</protein>
<evidence type="ECO:0000259" key="4">
    <source>
        <dbReference type="PROSITE" id="PS50893"/>
    </source>
</evidence>
<keyword evidence="1" id="KW-0813">Transport</keyword>
<dbReference type="Proteomes" id="UP000199403">
    <property type="component" value="Unassembled WGS sequence"/>
</dbReference>
<evidence type="ECO:0000256" key="3">
    <source>
        <dbReference type="ARBA" id="ARBA00022840"/>
    </source>
</evidence>
<organism evidence="5 6">
    <name type="scientific">Cyclobacterium xiamenense</name>
    <dbReference type="NCBI Taxonomy" id="1297121"/>
    <lineage>
        <taxon>Bacteria</taxon>
        <taxon>Pseudomonadati</taxon>
        <taxon>Bacteroidota</taxon>
        <taxon>Cytophagia</taxon>
        <taxon>Cytophagales</taxon>
        <taxon>Cyclobacteriaceae</taxon>
        <taxon>Cyclobacterium</taxon>
    </lineage>
</organism>
<proteinExistence type="predicted"/>
<dbReference type="GO" id="GO:0016887">
    <property type="term" value="F:ATP hydrolysis activity"/>
    <property type="evidence" value="ECO:0007669"/>
    <property type="project" value="InterPro"/>
</dbReference>
<dbReference type="GO" id="GO:0005524">
    <property type="term" value="F:ATP binding"/>
    <property type="evidence" value="ECO:0007669"/>
    <property type="project" value="UniProtKB-KW"/>
</dbReference>
<dbReference type="OrthoDB" id="9810992at2"/>
<evidence type="ECO:0000256" key="1">
    <source>
        <dbReference type="ARBA" id="ARBA00022448"/>
    </source>
</evidence>
<dbReference type="InterPro" id="IPR003439">
    <property type="entry name" value="ABC_transporter-like_ATP-bd"/>
</dbReference>
<dbReference type="InterPro" id="IPR050319">
    <property type="entry name" value="ABC_transp_ATP-bind"/>
</dbReference>
<keyword evidence="6" id="KW-1185">Reference proteome</keyword>
<dbReference type="Pfam" id="PF00005">
    <property type="entry name" value="ABC_tran"/>
    <property type="match status" value="1"/>
</dbReference>
<dbReference type="SMART" id="SM00382">
    <property type="entry name" value="AAA"/>
    <property type="match status" value="1"/>
</dbReference>
<dbReference type="STRING" id="1416801.SAMN05192553_101315"/>
<sequence length="234" mass="26177">MKPILEIEHLRKEFLLHNLRRKRILALDDISLTIREGEVIGLVGKSGSGKSTLMKCIYRTYLSSTGSIKYHSRTLGATDLVTATDHEVLALRKLEITYCPQFLIAIPRVPAVEIVAAGLRERKTGHTFSPIHLAKEYLLRMGLPGELTDAYPATFSGGEQQRINVARAIISQPRFLLIDEPTASLDLQTKNTVIDMILELRENGSSVLLISHDEHTLHRMCDRVVELVNGKTNS</sequence>
<evidence type="ECO:0000313" key="6">
    <source>
        <dbReference type="Proteomes" id="UP000199403"/>
    </source>
</evidence>
<dbReference type="PROSITE" id="PS00211">
    <property type="entry name" value="ABC_TRANSPORTER_1"/>
    <property type="match status" value="1"/>
</dbReference>
<evidence type="ECO:0000313" key="5">
    <source>
        <dbReference type="EMBL" id="SEI79439.1"/>
    </source>
</evidence>
<dbReference type="GO" id="GO:0055085">
    <property type="term" value="P:transmembrane transport"/>
    <property type="evidence" value="ECO:0007669"/>
    <property type="project" value="UniProtKB-ARBA"/>
</dbReference>
<keyword evidence="3" id="KW-0067">ATP-binding</keyword>